<proteinExistence type="inferred from homology"/>
<feature type="region of interest" description="Disordered" evidence="4">
    <location>
        <begin position="70"/>
        <end position="129"/>
    </location>
</feature>
<reference evidence="5" key="1">
    <citation type="submission" date="2020-01" db="EMBL/GenBank/DDBJ databases">
        <title>Development of genomics and gene disruption for Polysphondylium violaceum indicates a role for the polyketide synthase stlB in stalk morphogenesis.</title>
        <authorList>
            <person name="Narita B."/>
            <person name="Kawabe Y."/>
            <person name="Kin K."/>
            <person name="Saito T."/>
            <person name="Gibbs R."/>
            <person name="Kuspa A."/>
            <person name="Muzny D."/>
            <person name="Queller D."/>
            <person name="Richards S."/>
            <person name="Strassman J."/>
            <person name="Sucgang R."/>
            <person name="Worley K."/>
            <person name="Schaap P."/>
        </authorList>
    </citation>
    <scope>NUCLEOTIDE SEQUENCE</scope>
    <source>
        <strain evidence="5">QSvi11</strain>
    </source>
</reference>
<dbReference type="PANTHER" id="PTHR12940:SF0">
    <property type="entry name" value="SPLICING FACTOR ESS-2 HOMOLOG"/>
    <property type="match status" value="1"/>
</dbReference>
<comment type="subcellular location">
    <subcellularLocation>
        <location evidence="1">Nucleus</location>
    </subcellularLocation>
</comment>
<accession>A0A8J4PNT9</accession>
<dbReference type="PANTHER" id="PTHR12940">
    <property type="entry name" value="ES-2 PROTEIN - RELATED"/>
    <property type="match status" value="1"/>
</dbReference>
<dbReference type="Proteomes" id="UP000695562">
    <property type="component" value="Unassembled WGS sequence"/>
</dbReference>
<sequence>MVDKNKTTVLDEDQYVSKLSEIIERDYFPDLPKLRNQLEWMEAVESNDVNKIRNIQLNSMKRLTSVHRNQLNTPNINSNNESSFETPNISNNRNSFDTPNIHNLNNNNNNSNSNSNNNTIQQQQQKQENKQNISLDQFVNNYISEDDNSFKEIQEKNIKQLNHKYKWLIDKANKQNQLLLESSGNSNGKQQLLLKGTESENDSNTNDDKSDDKDLSIVNNSNSNKPIGPNTWNYTIKNQLMFYPSANESNHQIIGGPPKEIIRDNTRITQDPWKDIKPKNVEKKSKPSKPFNEMTLQEQIEHLKDMENEGKSTMDIESSILGYVSTPTLMTPRGDESPFMTWGKVEGTPLLLPDNPMSTPLNMSMSSRPSFKIPDTPQRELMANILTDKIKKTSTNHSINTPKTPKTPTTPKGPNTPKVSSLASLSPAAQKLLVARGHTPNPRAP</sequence>
<evidence type="ECO:0000313" key="5">
    <source>
        <dbReference type="EMBL" id="KAF2071337.1"/>
    </source>
</evidence>
<feature type="region of interest" description="Disordered" evidence="4">
    <location>
        <begin position="389"/>
        <end position="445"/>
    </location>
</feature>
<dbReference type="EMBL" id="AJWJ01000385">
    <property type="protein sequence ID" value="KAF2071337.1"/>
    <property type="molecule type" value="Genomic_DNA"/>
</dbReference>
<name>A0A8J4PNT9_9MYCE</name>
<evidence type="ECO:0000256" key="1">
    <source>
        <dbReference type="ARBA" id="ARBA00004123"/>
    </source>
</evidence>
<comment type="similarity">
    <text evidence="2">Belongs to the ESS2 family.</text>
</comment>
<dbReference type="AlphaFoldDB" id="A0A8J4PNT9"/>
<organism evidence="5 6">
    <name type="scientific">Polysphondylium violaceum</name>
    <dbReference type="NCBI Taxonomy" id="133409"/>
    <lineage>
        <taxon>Eukaryota</taxon>
        <taxon>Amoebozoa</taxon>
        <taxon>Evosea</taxon>
        <taxon>Eumycetozoa</taxon>
        <taxon>Dictyostelia</taxon>
        <taxon>Dictyosteliales</taxon>
        <taxon>Dictyosteliaceae</taxon>
        <taxon>Polysphondylium</taxon>
    </lineage>
</organism>
<dbReference type="OrthoDB" id="19679at2759"/>
<gene>
    <name evidence="5" type="ORF">CYY_007335</name>
</gene>
<dbReference type="InterPro" id="IPR019148">
    <property type="entry name" value="Nuclear_protein_DGCR14_ESS-2"/>
</dbReference>
<evidence type="ECO:0000256" key="2">
    <source>
        <dbReference type="ARBA" id="ARBA00009072"/>
    </source>
</evidence>
<feature type="compositionally biased region" description="Low complexity" evidence="4">
    <location>
        <begin position="400"/>
        <end position="418"/>
    </location>
</feature>
<feature type="compositionally biased region" description="Polar residues" evidence="4">
    <location>
        <begin position="217"/>
        <end position="231"/>
    </location>
</feature>
<feature type="compositionally biased region" description="Polar residues" evidence="4">
    <location>
        <begin position="70"/>
        <end position="98"/>
    </location>
</feature>
<feature type="region of interest" description="Disordered" evidence="4">
    <location>
        <begin position="196"/>
        <end position="231"/>
    </location>
</feature>
<protein>
    <submittedName>
        <fullName evidence="5">Uncharacterized protein</fullName>
    </submittedName>
</protein>
<evidence type="ECO:0000256" key="3">
    <source>
        <dbReference type="ARBA" id="ARBA00023242"/>
    </source>
</evidence>
<feature type="non-terminal residue" evidence="5">
    <location>
        <position position="445"/>
    </location>
</feature>
<feature type="compositionally biased region" description="Low complexity" evidence="4">
    <location>
        <begin position="100"/>
        <end position="129"/>
    </location>
</feature>
<dbReference type="Pfam" id="PF09751">
    <property type="entry name" value="Es2"/>
    <property type="match status" value="1"/>
</dbReference>
<evidence type="ECO:0000313" key="6">
    <source>
        <dbReference type="Proteomes" id="UP000695562"/>
    </source>
</evidence>
<dbReference type="GO" id="GO:0071013">
    <property type="term" value="C:catalytic step 2 spliceosome"/>
    <property type="evidence" value="ECO:0007669"/>
    <property type="project" value="TreeGrafter"/>
</dbReference>
<feature type="compositionally biased region" description="Basic and acidic residues" evidence="4">
    <location>
        <begin position="206"/>
        <end position="215"/>
    </location>
</feature>
<keyword evidence="6" id="KW-1185">Reference proteome</keyword>
<keyword evidence="3" id="KW-0539">Nucleus</keyword>
<comment type="caution">
    <text evidence="5">The sequence shown here is derived from an EMBL/GenBank/DDBJ whole genome shotgun (WGS) entry which is preliminary data.</text>
</comment>
<evidence type="ECO:0000256" key="4">
    <source>
        <dbReference type="SAM" id="MobiDB-lite"/>
    </source>
</evidence>